<evidence type="ECO:0000259" key="2">
    <source>
        <dbReference type="Pfam" id="PF13718"/>
    </source>
</evidence>
<gene>
    <name evidence="3" type="ORF">KSP40_PGU001103</name>
</gene>
<comment type="caution">
    <text evidence="3">The sequence shown here is derived from an EMBL/GenBank/DDBJ whole genome shotgun (WGS) entry which is preliminary data.</text>
</comment>
<dbReference type="EMBL" id="JBBWWR010000007">
    <property type="protein sequence ID" value="KAK8963221.1"/>
    <property type="molecule type" value="Genomic_DNA"/>
</dbReference>
<sequence length="221" mass="24993">MPAPLLRPPSVADLYGFPFISDSRSLYSLPRNWSRLREAEEKLKDAIEELQIHYARRGGGRGDRSVGEHQAIGNLCQSFMISYGVRVGIGILLRAFKLARRRSYSSILDLKRMMAMYVASHYKNSPNDLQLMADAPSHHLFVLLGPVDESKNHLPDILCVIQRQPERKRKIAETLQVQQDSSLQNRKADSSIQHADSCSSVQQKRVSCRRGLIPSIARVLD</sequence>
<evidence type="ECO:0000313" key="3">
    <source>
        <dbReference type="EMBL" id="KAK8963221.1"/>
    </source>
</evidence>
<evidence type="ECO:0000256" key="1">
    <source>
        <dbReference type="SAM" id="MobiDB-lite"/>
    </source>
</evidence>
<protein>
    <submittedName>
        <fullName evidence="3">UPF0202 protein</fullName>
    </submittedName>
</protein>
<feature type="domain" description="N-acetyltransferase" evidence="2">
    <location>
        <begin position="112"/>
        <end position="167"/>
    </location>
</feature>
<dbReference type="InterPro" id="IPR032672">
    <property type="entry name" value="TmcA/NAT10/Kre33"/>
</dbReference>
<proteinExistence type="predicted"/>
<feature type="region of interest" description="Disordered" evidence="1">
    <location>
        <begin position="177"/>
        <end position="196"/>
    </location>
</feature>
<dbReference type="PANTHER" id="PTHR10925">
    <property type="entry name" value="N-ACETYLTRANSFERASE 10"/>
    <property type="match status" value="1"/>
</dbReference>
<accession>A0ABR2MGU3</accession>
<keyword evidence="4" id="KW-1185">Reference proteome</keyword>
<organism evidence="3 4">
    <name type="scientific">Platanthera guangdongensis</name>
    <dbReference type="NCBI Taxonomy" id="2320717"/>
    <lineage>
        <taxon>Eukaryota</taxon>
        <taxon>Viridiplantae</taxon>
        <taxon>Streptophyta</taxon>
        <taxon>Embryophyta</taxon>
        <taxon>Tracheophyta</taxon>
        <taxon>Spermatophyta</taxon>
        <taxon>Magnoliopsida</taxon>
        <taxon>Liliopsida</taxon>
        <taxon>Asparagales</taxon>
        <taxon>Orchidaceae</taxon>
        <taxon>Orchidoideae</taxon>
        <taxon>Orchideae</taxon>
        <taxon>Orchidinae</taxon>
        <taxon>Platanthera</taxon>
    </lineage>
</organism>
<dbReference type="Proteomes" id="UP001412067">
    <property type="component" value="Unassembled WGS sequence"/>
</dbReference>
<dbReference type="Gene3D" id="3.40.630.30">
    <property type="match status" value="1"/>
</dbReference>
<dbReference type="PANTHER" id="PTHR10925:SF5">
    <property type="entry name" value="RNA CYTIDINE ACETYLTRANSFERASE"/>
    <property type="match status" value="1"/>
</dbReference>
<dbReference type="Pfam" id="PF13718">
    <property type="entry name" value="GNAT_acetyltr_2"/>
    <property type="match status" value="1"/>
</dbReference>
<dbReference type="InterPro" id="IPR000182">
    <property type="entry name" value="GNAT_dom"/>
</dbReference>
<evidence type="ECO:0000313" key="4">
    <source>
        <dbReference type="Proteomes" id="UP001412067"/>
    </source>
</evidence>
<name>A0ABR2MGU3_9ASPA</name>
<reference evidence="3 4" key="1">
    <citation type="journal article" date="2022" name="Nat. Plants">
        <title>Genomes of leafy and leafless Platanthera orchids illuminate the evolution of mycoheterotrophy.</title>
        <authorList>
            <person name="Li M.H."/>
            <person name="Liu K.W."/>
            <person name="Li Z."/>
            <person name="Lu H.C."/>
            <person name="Ye Q.L."/>
            <person name="Zhang D."/>
            <person name="Wang J.Y."/>
            <person name="Li Y.F."/>
            <person name="Zhong Z.M."/>
            <person name="Liu X."/>
            <person name="Yu X."/>
            <person name="Liu D.K."/>
            <person name="Tu X.D."/>
            <person name="Liu B."/>
            <person name="Hao Y."/>
            <person name="Liao X.Y."/>
            <person name="Jiang Y.T."/>
            <person name="Sun W.H."/>
            <person name="Chen J."/>
            <person name="Chen Y.Q."/>
            <person name="Ai Y."/>
            <person name="Zhai J.W."/>
            <person name="Wu S.S."/>
            <person name="Zhou Z."/>
            <person name="Hsiao Y.Y."/>
            <person name="Wu W.L."/>
            <person name="Chen Y.Y."/>
            <person name="Lin Y.F."/>
            <person name="Hsu J.L."/>
            <person name="Li C.Y."/>
            <person name="Wang Z.W."/>
            <person name="Zhao X."/>
            <person name="Zhong W.Y."/>
            <person name="Ma X.K."/>
            <person name="Ma L."/>
            <person name="Huang J."/>
            <person name="Chen G.Z."/>
            <person name="Huang M.Z."/>
            <person name="Huang L."/>
            <person name="Peng D.H."/>
            <person name="Luo Y.B."/>
            <person name="Zou S.Q."/>
            <person name="Chen S.P."/>
            <person name="Lan S."/>
            <person name="Tsai W.C."/>
            <person name="Van de Peer Y."/>
            <person name="Liu Z.J."/>
        </authorList>
    </citation>
    <scope>NUCLEOTIDE SEQUENCE [LARGE SCALE GENOMIC DNA]</scope>
    <source>
        <strain evidence="3">Lor288</strain>
    </source>
</reference>